<accession>A0AAN0Y3M1</accession>
<proteinExistence type="predicted"/>
<protein>
    <submittedName>
        <fullName evidence="2">Uncharacterized protein</fullName>
    </submittedName>
</protein>
<evidence type="ECO:0000313" key="3">
    <source>
        <dbReference type="Proteomes" id="UP000092741"/>
    </source>
</evidence>
<reference evidence="2 3" key="1">
    <citation type="submission" date="2016-07" db="EMBL/GenBank/DDBJ databases">
        <title>Developing Vibrio natriegens as a novel, fast-growing host for biotechnology.</title>
        <authorList>
            <person name="Weinstock M.T."/>
            <person name="Hesek E.D."/>
            <person name="Wilson C.M."/>
            <person name="Gibson D.G."/>
        </authorList>
    </citation>
    <scope>NUCLEOTIDE SEQUENCE [LARGE SCALE GENOMIC DNA]</scope>
    <source>
        <strain evidence="2 3">ATCC 14048</strain>
    </source>
</reference>
<evidence type="ECO:0000256" key="1">
    <source>
        <dbReference type="SAM" id="MobiDB-lite"/>
    </source>
</evidence>
<organism evidence="2 3">
    <name type="scientific">Vibrio natriegens NBRC 15636 = ATCC 14048 = DSM 759</name>
    <dbReference type="NCBI Taxonomy" id="1219067"/>
    <lineage>
        <taxon>Bacteria</taxon>
        <taxon>Pseudomonadati</taxon>
        <taxon>Pseudomonadota</taxon>
        <taxon>Gammaproteobacteria</taxon>
        <taxon>Vibrionales</taxon>
        <taxon>Vibrionaceae</taxon>
        <taxon>Vibrio</taxon>
    </lineage>
</organism>
<dbReference type="KEGG" id="vna:PN96_03010"/>
<dbReference type="EMBL" id="CP016345">
    <property type="protein sequence ID" value="ANQ13134.1"/>
    <property type="molecule type" value="Genomic_DNA"/>
</dbReference>
<dbReference type="RefSeq" id="WP_020334554.1">
    <property type="nucleotide sequence ID" value="NZ_ATFJ01000024.1"/>
</dbReference>
<dbReference type="Proteomes" id="UP000092741">
    <property type="component" value="Chromosome 1"/>
</dbReference>
<gene>
    <name evidence="2" type="ORF">BA890_10270</name>
</gene>
<evidence type="ECO:0000313" key="2">
    <source>
        <dbReference type="EMBL" id="ANQ13134.1"/>
    </source>
</evidence>
<dbReference type="AlphaFoldDB" id="A0AAN0Y3M1"/>
<dbReference type="GeneID" id="70911747"/>
<keyword evidence="3" id="KW-1185">Reference proteome</keyword>
<name>A0AAN0Y3M1_VIBNA</name>
<feature type="region of interest" description="Disordered" evidence="1">
    <location>
        <begin position="1"/>
        <end position="26"/>
    </location>
</feature>
<feature type="compositionally biased region" description="Polar residues" evidence="1">
    <location>
        <begin position="1"/>
        <end position="24"/>
    </location>
</feature>
<sequence length="119" mass="12645">MNPVGSNQVNTYANLQPTLSSTEKTAGEVNVSPIKVEQNKVTLSPEGKALLTALQEIDHESKKVEAENKTVGEKVESFTHGALGMDRPDKIEEEEDSSYSAGQYLSAALSVGGIILALA</sequence>